<dbReference type="InterPro" id="IPR001607">
    <property type="entry name" value="Znf_UBP"/>
</dbReference>
<dbReference type="InterPro" id="IPR015940">
    <property type="entry name" value="UBA"/>
</dbReference>
<dbReference type="PIRSF" id="PIRSF016308">
    <property type="entry name" value="UBP"/>
    <property type="match status" value="1"/>
</dbReference>
<dbReference type="CDD" id="cd14298">
    <property type="entry name" value="UBA2_scUBP14_like"/>
    <property type="match status" value="1"/>
</dbReference>
<dbReference type="GO" id="GO:0016579">
    <property type="term" value="P:protein deubiquitination"/>
    <property type="evidence" value="ECO:0007669"/>
    <property type="project" value="InterPro"/>
</dbReference>
<feature type="binding site" evidence="12">
    <location>
        <position position="202"/>
    </location>
    <ligand>
        <name>Zn(2+)</name>
        <dbReference type="ChEBI" id="CHEBI:29105"/>
    </ligand>
</feature>
<evidence type="ECO:0000256" key="4">
    <source>
        <dbReference type="ARBA" id="ARBA00022723"/>
    </source>
</evidence>
<dbReference type="Pfam" id="PF00443">
    <property type="entry name" value="UCH"/>
    <property type="match status" value="1"/>
</dbReference>
<keyword evidence="8 14" id="KW-0378">Hydrolase</keyword>
<dbReference type="Proteomes" id="UP000246121">
    <property type="component" value="Unassembled WGS sequence"/>
</dbReference>
<evidence type="ECO:0000256" key="7">
    <source>
        <dbReference type="ARBA" id="ARBA00022786"/>
    </source>
</evidence>
<evidence type="ECO:0000259" key="15">
    <source>
        <dbReference type="PROSITE" id="PS50030"/>
    </source>
</evidence>
<evidence type="ECO:0000313" key="18">
    <source>
        <dbReference type="EMBL" id="PWU95214.1"/>
    </source>
</evidence>
<feature type="domain" description="USP" evidence="16">
    <location>
        <begin position="305"/>
        <end position="726"/>
    </location>
</feature>
<dbReference type="GO" id="GO:0008270">
    <property type="term" value="F:zinc ion binding"/>
    <property type="evidence" value="ECO:0007669"/>
    <property type="project" value="UniProtKB-KW"/>
</dbReference>
<feature type="domain" description="UBA" evidence="15">
    <location>
        <begin position="598"/>
        <end position="638"/>
    </location>
</feature>
<dbReference type="VEuPathDB" id="TriTrypDB:TCSYLVIO_007591"/>
<dbReference type="InterPro" id="IPR033864">
    <property type="entry name" value="UBA2_scUBP14-like"/>
</dbReference>
<dbReference type="GO" id="GO:0006508">
    <property type="term" value="P:proteolysis"/>
    <property type="evidence" value="ECO:0007669"/>
    <property type="project" value="UniProtKB-KW"/>
</dbReference>
<proteinExistence type="inferred from homology"/>
<feature type="binding site" evidence="12">
    <location>
        <position position="212"/>
    </location>
    <ligand>
        <name>Zn(2+)</name>
        <dbReference type="ChEBI" id="CHEBI:29105"/>
    </ligand>
</feature>
<dbReference type="AlphaFoldDB" id="A0A2V2VGD8"/>
<organism evidence="18 19">
    <name type="scientific">Trypanosoma cruzi</name>
    <dbReference type="NCBI Taxonomy" id="5693"/>
    <lineage>
        <taxon>Eukaryota</taxon>
        <taxon>Discoba</taxon>
        <taxon>Euglenozoa</taxon>
        <taxon>Kinetoplastea</taxon>
        <taxon>Metakinetoplastina</taxon>
        <taxon>Trypanosomatida</taxon>
        <taxon>Trypanosomatidae</taxon>
        <taxon>Trypanosoma</taxon>
        <taxon>Schizotrypanum</taxon>
    </lineage>
</organism>
<keyword evidence="9 14" id="KW-0788">Thiol protease</keyword>
<dbReference type="SUPFAM" id="SSF57850">
    <property type="entry name" value="RING/U-box"/>
    <property type="match status" value="1"/>
</dbReference>
<dbReference type="VEuPathDB" id="TriTrypDB:ECC02_001660"/>
<keyword evidence="7 14" id="KW-0833">Ubl conjugation pathway</keyword>
<evidence type="ECO:0000256" key="8">
    <source>
        <dbReference type="ARBA" id="ARBA00022801"/>
    </source>
</evidence>
<dbReference type="VEuPathDB" id="TriTrypDB:TcCLB.510325.10"/>
<evidence type="ECO:0000256" key="13">
    <source>
        <dbReference type="PROSITE-ProRule" id="PRU00502"/>
    </source>
</evidence>
<dbReference type="VEuPathDB" id="TriTrypDB:TcCL_NonESM06193"/>
<feature type="binding site" evidence="12">
    <location>
        <position position="185"/>
    </location>
    <ligand>
        <name>Zn(2+)</name>
        <dbReference type="ChEBI" id="CHEBI:29105"/>
    </ligand>
</feature>
<dbReference type="GO" id="GO:0004843">
    <property type="term" value="F:cysteine-type deubiquitinase activity"/>
    <property type="evidence" value="ECO:0007669"/>
    <property type="project" value="UniProtKB-UniRule"/>
</dbReference>
<dbReference type="VEuPathDB" id="TriTrypDB:C4B63_23g76"/>
<keyword evidence="5" id="KW-0677">Repeat</keyword>
<dbReference type="SMART" id="SM00165">
    <property type="entry name" value="UBA"/>
    <property type="match status" value="1"/>
</dbReference>
<dbReference type="VEuPathDB" id="TriTrypDB:Tc_MARK_3186"/>
<dbReference type="PANTHER" id="PTHR21646">
    <property type="entry name" value="UBIQUITIN CARBOXYL-TERMINAL HYDROLASE"/>
    <property type="match status" value="1"/>
</dbReference>
<evidence type="ECO:0000256" key="10">
    <source>
        <dbReference type="ARBA" id="ARBA00022833"/>
    </source>
</evidence>
<feature type="active site" description="Nucleophile" evidence="11">
    <location>
        <position position="314"/>
    </location>
</feature>
<gene>
    <name evidence="18" type="ORF">C4B63_23g76</name>
</gene>
<dbReference type="InterPro" id="IPR016652">
    <property type="entry name" value="Ubiquitinyl_hydrolase"/>
</dbReference>
<dbReference type="PANTHER" id="PTHR21646:SF10">
    <property type="entry name" value="UBIQUITIN CARBOXYL-TERMINAL HYDROLASE 14"/>
    <property type="match status" value="1"/>
</dbReference>
<keyword evidence="6 13" id="KW-0863">Zinc-finger</keyword>
<feature type="domain" description="UBP-type" evidence="17">
    <location>
        <begin position="155"/>
        <end position="263"/>
    </location>
</feature>
<dbReference type="InterPro" id="IPR013083">
    <property type="entry name" value="Znf_RING/FYVE/PHD"/>
</dbReference>
<dbReference type="InterPro" id="IPR028889">
    <property type="entry name" value="USP"/>
</dbReference>
<dbReference type="PROSITE" id="PS50271">
    <property type="entry name" value="ZF_UBP"/>
    <property type="match status" value="1"/>
</dbReference>
<evidence type="ECO:0000259" key="17">
    <source>
        <dbReference type="PROSITE" id="PS50271"/>
    </source>
</evidence>
<feature type="active site" description="Proton acceptor" evidence="11">
    <location>
        <position position="686"/>
    </location>
</feature>
<dbReference type="VEuPathDB" id="TriTrypDB:TCDM_00258"/>
<dbReference type="Gene3D" id="3.90.70.10">
    <property type="entry name" value="Cysteine proteinases"/>
    <property type="match status" value="1"/>
</dbReference>
<evidence type="ECO:0000259" key="16">
    <source>
        <dbReference type="PROSITE" id="PS50235"/>
    </source>
</evidence>
<comment type="similarity">
    <text evidence="2 14">Belongs to the peptidase C19 family.</text>
</comment>
<evidence type="ECO:0000313" key="19">
    <source>
        <dbReference type="Proteomes" id="UP000246121"/>
    </source>
</evidence>
<dbReference type="SMART" id="SM00290">
    <property type="entry name" value="ZnF_UBP"/>
    <property type="match status" value="1"/>
</dbReference>
<dbReference type="Pfam" id="PF00627">
    <property type="entry name" value="UBA"/>
    <property type="match status" value="1"/>
</dbReference>
<keyword evidence="10 12" id="KW-0862">Zinc</keyword>
<keyword evidence="3 14" id="KW-0645">Protease</keyword>
<dbReference type="Gene3D" id="1.10.8.10">
    <property type="entry name" value="DNA helicase RuvA subunit, C-terminal domain"/>
    <property type="match status" value="1"/>
</dbReference>
<protein>
    <recommendedName>
        <fullName evidence="14">Ubiquitin carboxyl-terminal hydrolase</fullName>
        <ecNumber evidence="14">3.4.19.12</ecNumber>
    </recommendedName>
</protein>
<name>A0A2V2VGD8_TRYCR</name>
<evidence type="ECO:0000256" key="9">
    <source>
        <dbReference type="ARBA" id="ARBA00022807"/>
    </source>
</evidence>
<reference evidence="18 19" key="1">
    <citation type="journal article" date="2018" name="Microb. Genom.">
        <title>Expanding an expanded genome: long-read sequencing of Trypanosoma cruzi.</title>
        <authorList>
            <person name="Berna L."/>
            <person name="Rodriguez M."/>
            <person name="Chiribao M.L."/>
            <person name="Parodi-Talice A."/>
            <person name="Pita S."/>
            <person name="Rijo G."/>
            <person name="Alvarez-Valin F."/>
            <person name="Robello C."/>
        </authorList>
    </citation>
    <scope>NUCLEOTIDE SEQUENCE [LARGE SCALE GENOMIC DNA]</scope>
    <source>
        <strain evidence="18 19">Dm28c</strain>
    </source>
</reference>
<feature type="binding site" evidence="12">
    <location>
        <position position="180"/>
    </location>
    <ligand>
        <name>Zn(2+)</name>
        <dbReference type="ChEBI" id="CHEBI:29105"/>
    </ligand>
</feature>
<dbReference type="InterPro" id="IPR018200">
    <property type="entry name" value="USP_CS"/>
</dbReference>
<dbReference type="InterPro" id="IPR038765">
    <property type="entry name" value="Papain-like_cys_pep_sf"/>
</dbReference>
<dbReference type="Pfam" id="PF17807">
    <property type="entry name" value="zf-UBP_var"/>
    <property type="match status" value="1"/>
</dbReference>
<dbReference type="InterPro" id="IPR050185">
    <property type="entry name" value="Ub_carboxyl-term_hydrolase"/>
</dbReference>
<evidence type="ECO:0000256" key="2">
    <source>
        <dbReference type="ARBA" id="ARBA00009085"/>
    </source>
</evidence>
<sequence length="737" mass="82108">MKPPFNITDEACAHCWDESVMLVPNHRSAVHKEDCAYCCRTCRHEMGTLVCMCCHMGLCVEHVQKHTLNCPTHVMYVWIKELPAKDEDAGGSKDVNKLGVLAPKEYENALCCAACAKSFVSPPELTIDCYQWIIHATSTGAQAAIEPEGVASMRLQCPHLVCLEQLPSPFQTAPTSSDKCALDGCECRLNNWMCMTCGTIGCPREEAGGNGHALQHYMHTMHPVVVKLGTVTPSGADFYCYLCDDEVSDVHFANHMQHFGIDIQTAKKTAKTLGEMQYDYSSQFDFKRITENGDSLVPAFGPGRTGMHNFGNSCYMASVLQCLFSLEPFKEAFYYNCETRHQNACQENPYKCHCCQTERVASGLLSGEFSVEGQELTNGITAREFKRVFAQKHPDFSTAEQQDAQEYFLYLVEQMRRYVKPSNTVGANILHPVDIFKMTVEHRVQCGSCHKVRYTRETDCCLSLPIPLDPNLKSSDGNPKQTEEEIFASRPHISLDACLGSLMQATDIDCRCSACGIPVTYCKTTRLRTFPDVLPIFLRRAQFDMETMSVKKLDVFVDVPLELDLEFLRGKGLQSDEVSMPEAQEDLPHKPASSSMKTVDEEALTMLLSMGIEETVARYALLQTGMNAERAVDYVFSHENIAEEAGLSEISATASESQPAHVLDGPAKYRLHAMISHVGASAKTGHYVCHICDAQTGKWLLFNDEKVAESLNPPFSMAFLYFYKRVESDGDGLCRNG</sequence>
<dbReference type="SUPFAM" id="SSF54001">
    <property type="entry name" value="Cysteine proteinases"/>
    <property type="match status" value="1"/>
</dbReference>
<evidence type="ECO:0000256" key="14">
    <source>
        <dbReference type="RuleBase" id="RU366025"/>
    </source>
</evidence>
<dbReference type="InterPro" id="IPR001394">
    <property type="entry name" value="Peptidase_C19_UCH"/>
</dbReference>
<dbReference type="Gene3D" id="3.30.40.10">
    <property type="entry name" value="Zinc/RING finger domain, C3HC4 (zinc finger)"/>
    <property type="match status" value="2"/>
</dbReference>
<evidence type="ECO:0000256" key="11">
    <source>
        <dbReference type="PIRSR" id="PIRSR016308-1"/>
    </source>
</evidence>
<evidence type="ECO:0000256" key="3">
    <source>
        <dbReference type="ARBA" id="ARBA00022670"/>
    </source>
</evidence>
<dbReference type="VEuPathDB" id="TriTrypDB:C3747_14g395"/>
<dbReference type="VEuPathDB" id="TriTrypDB:BCY84_15229"/>
<dbReference type="InterPro" id="IPR041432">
    <property type="entry name" value="UBP13_Znf-UBP_var"/>
</dbReference>
<dbReference type="Pfam" id="PF02148">
    <property type="entry name" value="zf-UBP"/>
    <property type="match status" value="1"/>
</dbReference>
<dbReference type="PROSITE" id="PS00972">
    <property type="entry name" value="USP_1"/>
    <property type="match status" value="1"/>
</dbReference>
<dbReference type="VEuPathDB" id="TriTrypDB:TcG_08293"/>
<dbReference type="EMBL" id="PRFA01000023">
    <property type="protein sequence ID" value="PWU95214.1"/>
    <property type="molecule type" value="Genomic_DNA"/>
</dbReference>
<comment type="catalytic activity">
    <reaction evidence="1 14">
        <text>Thiol-dependent hydrolysis of ester, thioester, amide, peptide and isopeptide bonds formed by the C-terminal Gly of ubiquitin (a 76-residue protein attached to proteins as an intracellular targeting signal).</text>
        <dbReference type="EC" id="3.4.19.12"/>
    </reaction>
</comment>
<evidence type="ECO:0000256" key="1">
    <source>
        <dbReference type="ARBA" id="ARBA00000707"/>
    </source>
</evidence>
<dbReference type="PROSITE" id="PS00973">
    <property type="entry name" value="USP_2"/>
    <property type="match status" value="1"/>
</dbReference>
<dbReference type="VEuPathDB" id="TriTrypDB:TcCLB.508185.19"/>
<accession>A0A2V2VGD8</accession>
<dbReference type="PROSITE" id="PS50235">
    <property type="entry name" value="USP_3"/>
    <property type="match status" value="1"/>
</dbReference>
<dbReference type="PROSITE" id="PS50030">
    <property type="entry name" value="UBA"/>
    <property type="match status" value="1"/>
</dbReference>
<keyword evidence="4 12" id="KW-0479">Metal-binding</keyword>
<comment type="caution">
    <text evidence="18">The sequence shown here is derived from an EMBL/GenBank/DDBJ whole genome shotgun (WGS) entry which is preliminary data.</text>
</comment>
<evidence type="ECO:0000256" key="12">
    <source>
        <dbReference type="PIRSR" id="PIRSR016308-3"/>
    </source>
</evidence>
<evidence type="ECO:0000256" key="5">
    <source>
        <dbReference type="ARBA" id="ARBA00022737"/>
    </source>
</evidence>
<dbReference type="VEuPathDB" id="TriTrypDB:TcCLB.508153.120"/>
<dbReference type="VEuPathDB" id="TriTrypDB:TcBrA4_0129900"/>
<dbReference type="EC" id="3.4.19.12" evidence="14"/>
<evidence type="ECO:0000256" key="6">
    <source>
        <dbReference type="ARBA" id="ARBA00022771"/>
    </source>
</evidence>